<dbReference type="Proteomes" id="UP000192940">
    <property type="component" value="Chromosome I"/>
</dbReference>
<sequence>MVGKILIIGPERSTSYQIILLQPLRYLEELGYFTFDIQSHKQATKSSISSYDIIIFLRSIEPDTLRCLEWAHLLGKKIIYVIDDHFLAIPTTTRIGQLYSQPSYQKTCTTFLETAHVVKVESPIMYELIRQQFNPHVIYFPGCVDFSFFKPWNKRKKHEGQLVIGYEGAKKESSFQPVIAAMKQIMMEYGDIIRLEFYGYCPAELKDHPNVTHMEHNEDYGQFMKQLFQANWDIGLAPMEDKLYYHCKSNVKFRDYASCHIPGIYSLSPVYRECVFHKQTGYFVPQTKQGWYLGIQEMINNPQMRKSISKRALKVVKKHHTLKLCAANWKKLLHDL</sequence>
<evidence type="ECO:0000313" key="2">
    <source>
        <dbReference type="Proteomes" id="UP000192940"/>
    </source>
</evidence>
<reference evidence="1 2" key="1">
    <citation type="submission" date="2017-04" db="EMBL/GenBank/DDBJ databases">
        <authorList>
            <person name="Afonso C.L."/>
            <person name="Miller P.J."/>
            <person name="Scott M.A."/>
            <person name="Spackman E."/>
            <person name="Goraichik I."/>
            <person name="Dimitrov K.M."/>
            <person name="Suarez D.L."/>
            <person name="Swayne D.E."/>
        </authorList>
    </citation>
    <scope>NUCLEOTIDE SEQUENCE [LARGE SCALE GENOMIC DNA]</scope>
    <source>
        <strain evidence="1 2">N3/975</strain>
    </source>
</reference>
<dbReference type="EMBL" id="LT840184">
    <property type="protein sequence ID" value="SMF89457.1"/>
    <property type="molecule type" value="Genomic_DNA"/>
</dbReference>
<dbReference type="STRING" id="1313296.SAMN05661091_4657"/>
<dbReference type="SUPFAM" id="SSF53756">
    <property type="entry name" value="UDP-Glycosyltransferase/glycogen phosphorylase"/>
    <property type="match status" value="1"/>
</dbReference>
<dbReference type="RefSeq" id="WP_244562804.1">
    <property type="nucleotide sequence ID" value="NZ_LT840184.1"/>
</dbReference>
<dbReference type="AlphaFoldDB" id="A0A1X7HNE9"/>
<keyword evidence="2" id="KW-1185">Reference proteome</keyword>
<gene>
    <name evidence="1" type="ORF">SAMN05661091_4657</name>
</gene>
<keyword evidence="1" id="KW-0808">Transferase</keyword>
<proteinExistence type="predicted"/>
<dbReference type="GO" id="GO:0016740">
    <property type="term" value="F:transferase activity"/>
    <property type="evidence" value="ECO:0007669"/>
    <property type="project" value="UniProtKB-KW"/>
</dbReference>
<organism evidence="1 2">
    <name type="scientific">Paenibacillus uliginis N3/975</name>
    <dbReference type="NCBI Taxonomy" id="1313296"/>
    <lineage>
        <taxon>Bacteria</taxon>
        <taxon>Bacillati</taxon>
        <taxon>Bacillota</taxon>
        <taxon>Bacilli</taxon>
        <taxon>Bacillales</taxon>
        <taxon>Paenibacillaceae</taxon>
        <taxon>Paenibacillus</taxon>
    </lineage>
</organism>
<accession>A0A1X7HNE9</accession>
<protein>
    <submittedName>
        <fullName evidence="1">Glycosyl transferases group 1</fullName>
    </submittedName>
</protein>
<dbReference type="Gene3D" id="3.40.50.2000">
    <property type="entry name" value="Glycogen Phosphorylase B"/>
    <property type="match status" value="1"/>
</dbReference>
<evidence type="ECO:0000313" key="1">
    <source>
        <dbReference type="EMBL" id="SMF89457.1"/>
    </source>
</evidence>
<name>A0A1X7HNE9_9BACL</name>